<protein>
    <submittedName>
        <fullName evidence="2">Uncharacterized protein</fullName>
    </submittedName>
</protein>
<keyword evidence="4" id="KW-1185">Reference proteome</keyword>
<dbReference type="Proteomes" id="UP001320972">
    <property type="component" value="Unassembled WGS sequence"/>
</dbReference>
<organism evidence="2 5">
    <name type="scientific">Natronoglomus mannanivorans</name>
    <dbReference type="NCBI Taxonomy" id="2979990"/>
    <lineage>
        <taxon>Archaea</taxon>
        <taxon>Methanobacteriati</taxon>
        <taxon>Methanobacteriota</taxon>
        <taxon>Stenosarchaea group</taxon>
        <taxon>Halobacteria</taxon>
        <taxon>Halobacteriales</taxon>
        <taxon>Natrialbaceae</taxon>
        <taxon>Natronoglomus</taxon>
    </lineage>
</organism>
<gene>
    <name evidence="3" type="ORF">OB955_22285</name>
    <name evidence="2" type="ORF">OB960_09310</name>
</gene>
<comment type="caution">
    <text evidence="2">The sequence shown here is derived from an EMBL/GenBank/DDBJ whole genome shotgun (WGS) entry which is preliminary data.</text>
</comment>
<evidence type="ECO:0000313" key="4">
    <source>
        <dbReference type="Proteomes" id="UP001320972"/>
    </source>
</evidence>
<dbReference type="EMBL" id="JAOPKA010000004">
    <property type="protein sequence ID" value="MCU4741599.1"/>
    <property type="molecule type" value="Genomic_DNA"/>
</dbReference>
<evidence type="ECO:0000313" key="3">
    <source>
        <dbReference type="EMBL" id="MCU4975424.1"/>
    </source>
</evidence>
<evidence type="ECO:0000256" key="1">
    <source>
        <dbReference type="SAM" id="Phobius"/>
    </source>
</evidence>
<proteinExistence type="predicted"/>
<evidence type="ECO:0000313" key="5">
    <source>
        <dbReference type="Proteomes" id="UP001321018"/>
    </source>
</evidence>
<name>A0AAP2YZY0_9EURY</name>
<evidence type="ECO:0000313" key="2">
    <source>
        <dbReference type="EMBL" id="MCU4741599.1"/>
    </source>
</evidence>
<dbReference type="EMBL" id="JAOPKB010000018">
    <property type="protein sequence ID" value="MCU4975424.1"/>
    <property type="molecule type" value="Genomic_DNA"/>
</dbReference>
<feature type="transmembrane region" description="Helical" evidence="1">
    <location>
        <begin position="25"/>
        <end position="52"/>
    </location>
</feature>
<accession>A0AAP2YZY0</accession>
<dbReference type="AlphaFoldDB" id="A0AAP2YZY0"/>
<keyword evidence="1" id="KW-0812">Transmembrane</keyword>
<reference evidence="2 4" key="1">
    <citation type="submission" date="2022-09" db="EMBL/GenBank/DDBJ databases">
        <title>Enrichment on poylsaccharides allowed isolation of novel metabolic and taxonomic groups of Haloarchaea.</title>
        <authorList>
            <person name="Sorokin D.Y."/>
            <person name="Elcheninov A.G."/>
            <person name="Khizhniak T.V."/>
            <person name="Kolganova T.V."/>
            <person name="Kublanov I.V."/>
        </authorList>
    </citation>
    <scope>NUCLEOTIDE SEQUENCE</scope>
    <source>
        <strain evidence="3 4">AArc-m2/3/4</strain>
        <strain evidence="2">AArc-xg1-1</strain>
    </source>
</reference>
<dbReference type="Proteomes" id="UP001321018">
    <property type="component" value="Unassembled WGS sequence"/>
</dbReference>
<keyword evidence="1" id="KW-1133">Transmembrane helix</keyword>
<dbReference type="RefSeq" id="WP_338003434.1">
    <property type="nucleotide sequence ID" value="NZ_JAOPKA010000004.1"/>
</dbReference>
<keyword evidence="1" id="KW-0472">Membrane</keyword>
<sequence length="54" mass="5703">MERDLPVATTAIEASVETCQRTGRILVPLLIAAAVTGLGVFVFFELVTAVLLSV</sequence>